<comment type="caution">
    <text evidence="2">The sequence shown here is derived from an EMBL/GenBank/DDBJ whole genome shotgun (WGS) entry which is preliminary data.</text>
</comment>
<evidence type="ECO:0000256" key="1">
    <source>
        <dbReference type="SAM" id="MobiDB-lite"/>
    </source>
</evidence>
<reference evidence="2 3" key="1">
    <citation type="journal article" date="2016" name="Sci. Rep.">
        <title>Insights into Adaptations to a Near-Obligate Nematode Endoparasitic Lifestyle from the Finished Genome of Drechmeria coniospora.</title>
        <authorList>
            <person name="Zhang L."/>
            <person name="Zhou Z."/>
            <person name="Guo Q."/>
            <person name="Fokkens L."/>
            <person name="Miskei M."/>
            <person name="Pocsi I."/>
            <person name="Zhang W."/>
            <person name="Chen M."/>
            <person name="Wang L."/>
            <person name="Sun Y."/>
            <person name="Donzelli B.G."/>
            <person name="Gibson D.M."/>
            <person name="Nelson D.R."/>
            <person name="Luo J.G."/>
            <person name="Rep M."/>
            <person name="Liu H."/>
            <person name="Yang S."/>
            <person name="Wang J."/>
            <person name="Krasnoff S.B."/>
            <person name="Xu Y."/>
            <person name="Molnar I."/>
            <person name="Lin M."/>
        </authorList>
    </citation>
    <scope>NUCLEOTIDE SEQUENCE [LARGE SCALE GENOMIC DNA]</scope>
    <source>
        <strain evidence="2 3">ARSEF 6962</strain>
    </source>
</reference>
<dbReference type="EMBL" id="LAYC01000002">
    <property type="protein sequence ID" value="KYK58497.1"/>
    <property type="molecule type" value="Genomic_DNA"/>
</dbReference>
<name>A0A151GN08_DRECN</name>
<feature type="region of interest" description="Disordered" evidence="1">
    <location>
        <begin position="204"/>
        <end position="235"/>
    </location>
</feature>
<proteinExistence type="predicted"/>
<accession>A0A151GN08</accession>
<sequence>MCNYIYVRRCPSPSSMPLPVVDAADDVAQQKELSCQHHYHLVQSWCSKYIETQRRCPPTVVSKQYWYEIRRRCATQPATGIHRLCYRRMLTLAASQGKRHLRYVMVAIAPGGALSIARLRLPTRLARHPTRKLVGPHADGTVERHAVLATAAAKGCEPGRKRRHAIPWRRLCARGQEDESLDDAPAIGQGGLWRQERKTIGTHLGSKHLTPATATDTTSRLGSTRTLHGCTATDD</sequence>
<feature type="compositionally biased region" description="Polar residues" evidence="1">
    <location>
        <begin position="212"/>
        <end position="226"/>
    </location>
</feature>
<dbReference type="GeneID" id="63718156"/>
<protein>
    <submittedName>
        <fullName evidence="2">Uncharacterized protein</fullName>
    </submittedName>
</protein>
<evidence type="ECO:0000313" key="3">
    <source>
        <dbReference type="Proteomes" id="UP000076580"/>
    </source>
</evidence>
<keyword evidence="3" id="KW-1185">Reference proteome</keyword>
<dbReference type="InParanoid" id="A0A151GN08"/>
<evidence type="ECO:0000313" key="2">
    <source>
        <dbReference type="EMBL" id="KYK58497.1"/>
    </source>
</evidence>
<organism evidence="2 3">
    <name type="scientific">Drechmeria coniospora</name>
    <name type="common">Nematophagous fungus</name>
    <name type="synonym">Meria coniospora</name>
    <dbReference type="NCBI Taxonomy" id="98403"/>
    <lineage>
        <taxon>Eukaryota</taxon>
        <taxon>Fungi</taxon>
        <taxon>Dikarya</taxon>
        <taxon>Ascomycota</taxon>
        <taxon>Pezizomycotina</taxon>
        <taxon>Sordariomycetes</taxon>
        <taxon>Hypocreomycetidae</taxon>
        <taxon>Hypocreales</taxon>
        <taxon>Ophiocordycipitaceae</taxon>
        <taxon>Drechmeria</taxon>
    </lineage>
</organism>
<dbReference type="RefSeq" id="XP_040657849.1">
    <property type="nucleotide sequence ID" value="XM_040802816.1"/>
</dbReference>
<gene>
    <name evidence="2" type="ORF">DCS_05513</name>
</gene>
<dbReference type="Proteomes" id="UP000076580">
    <property type="component" value="Chromosome 02"/>
</dbReference>
<dbReference type="AlphaFoldDB" id="A0A151GN08"/>